<dbReference type="CDD" id="cd03392">
    <property type="entry name" value="PAP2_like_2"/>
    <property type="match status" value="1"/>
</dbReference>
<dbReference type="SMART" id="SM00014">
    <property type="entry name" value="acidPPc"/>
    <property type="match status" value="1"/>
</dbReference>
<name>A0A4Y3PD72_BREPA</name>
<dbReference type="PANTHER" id="PTHR14969:SF13">
    <property type="entry name" value="AT30094P"/>
    <property type="match status" value="1"/>
</dbReference>
<dbReference type="SUPFAM" id="SSF48317">
    <property type="entry name" value="Acid phosphatase/Vanadium-dependent haloperoxidase"/>
    <property type="match status" value="1"/>
</dbReference>
<feature type="transmembrane region" description="Helical" evidence="1">
    <location>
        <begin position="87"/>
        <end position="109"/>
    </location>
</feature>
<dbReference type="EMBL" id="BJMH01000004">
    <property type="protein sequence ID" value="GEB31523.1"/>
    <property type="molecule type" value="Genomic_DNA"/>
</dbReference>
<feature type="transmembrane region" description="Helical" evidence="1">
    <location>
        <begin position="61"/>
        <end position="80"/>
    </location>
</feature>
<reference evidence="3 4" key="1">
    <citation type="submission" date="2019-06" db="EMBL/GenBank/DDBJ databases">
        <title>Whole genome shotgun sequence of Brevibacillus parabrevis NBRC 12334.</title>
        <authorList>
            <person name="Hosoyama A."/>
            <person name="Uohara A."/>
            <person name="Ohji S."/>
            <person name="Ichikawa N."/>
        </authorList>
    </citation>
    <scope>NUCLEOTIDE SEQUENCE [LARGE SCALE GENOMIC DNA]</scope>
    <source>
        <strain evidence="3 4">NBRC 12334</strain>
    </source>
</reference>
<feature type="transmembrane region" description="Helical" evidence="1">
    <location>
        <begin position="9"/>
        <end position="28"/>
    </location>
</feature>
<dbReference type="Pfam" id="PF01569">
    <property type="entry name" value="PAP2"/>
    <property type="match status" value="1"/>
</dbReference>
<dbReference type="AlphaFoldDB" id="A0A4Y3PD72"/>
<keyword evidence="4" id="KW-1185">Reference proteome</keyword>
<dbReference type="Gene3D" id="1.20.144.10">
    <property type="entry name" value="Phosphatidic acid phosphatase type 2/haloperoxidase"/>
    <property type="match status" value="2"/>
</dbReference>
<dbReference type="Proteomes" id="UP000316882">
    <property type="component" value="Unassembled WGS sequence"/>
</dbReference>
<dbReference type="GeneID" id="87613847"/>
<evidence type="ECO:0000259" key="2">
    <source>
        <dbReference type="SMART" id="SM00014"/>
    </source>
</evidence>
<gene>
    <name evidence="3" type="primary">yodM</name>
    <name evidence="3" type="ORF">BPA01_11030</name>
</gene>
<keyword evidence="1" id="KW-1133">Transmembrane helix</keyword>
<feature type="transmembrane region" description="Helical" evidence="1">
    <location>
        <begin position="185"/>
        <end position="203"/>
    </location>
</feature>
<comment type="caution">
    <text evidence="3">The sequence shown here is derived from an EMBL/GenBank/DDBJ whole genome shotgun (WGS) entry which is preliminary data.</text>
</comment>
<keyword evidence="1" id="KW-0472">Membrane</keyword>
<dbReference type="RefSeq" id="WP_122965768.1">
    <property type="nucleotide sequence ID" value="NZ_BJMH01000004.1"/>
</dbReference>
<evidence type="ECO:0000313" key="3">
    <source>
        <dbReference type="EMBL" id="GEB31523.1"/>
    </source>
</evidence>
<dbReference type="InterPro" id="IPR036938">
    <property type="entry name" value="PAP2/HPO_sf"/>
</dbReference>
<evidence type="ECO:0000256" key="1">
    <source>
        <dbReference type="SAM" id="Phobius"/>
    </source>
</evidence>
<sequence length="221" mass="24618">MGTSKERGLIFCGIVFAVLGAWMFRQYITGQVAGMDQAAFSLAAAVRSAGLTSFFQLLTHFGNATFLAPFGVVLIVALFLKKRRLESVVILLSLGVSEVVNEILKLIFARPRPVGFNLIDLPDSFSFPSGHAMIAPGFYLMLALLIARWYEEKSWSAYVQPVVFVFVVLLAASRVYLGVHFLSDVLTGFCLSMCWYFCVRWGYEKRLGRRDVVVGPIPQSR</sequence>
<feature type="transmembrane region" description="Helical" evidence="1">
    <location>
        <begin position="129"/>
        <end position="150"/>
    </location>
</feature>
<organism evidence="3 4">
    <name type="scientific">Brevibacillus parabrevis</name>
    <dbReference type="NCBI Taxonomy" id="54914"/>
    <lineage>
        <taxon>Bacteria</taxon>
        <taxon>Bacillati</taxon>
        <taxon>Bacillota</taxon>
        <taxon>Bacilli</taxon>
        <taxon>Bacillales</taxon>
        <taxon>Paenibacillaceae</taxon>
        <taxon>Brevibacillus</taxon>
    </lineage>
</organism>
<proteinExistence type="predicted"/>
<feature type="transmembrane region" description="Helical" evidence="1">
    <location>
        <begin position="162"/>
        <end position="179"/>
    </location>
</feature>
<feature type="domain" description="Phosphatidic acid phosphatase type 2/haloperoxidase" evidence="2">
    <location>
        <begin position="88"/>
        <end position="200"/>
    </location>
</feature>
<dbReference type="PANTHER" id="PTHR14969">
    <property type="entry name" value="SPHINGOSINE-1-PHOSPHATE PHOSPHOHYDROLASE"/>
    <property type="match status" value="1"/>
</dbReference>
<dbReference type="InterPro" id="IPR000326">
    <property type="entry name" value="PAP2/HPO"/>
</dbReference>
<protein>
    <submittedName>
        <fullName evidence="3">Putative lipid phosphate phosphatase YodM</fullName>
    </submittedName>
</protein>
<dbReference type="STRING" id="54914.AV540_23130"/>
<accession>A0A4Y3PD72</accession>
<evidence type="ECO:0000313" key="4">
    <source>
        <dbReference type="Proteomes" id="UP000316882"/>
    </source>
</evidence>
<keyword evidence="1" id="KW-0812">Transmembrane</keyword>